<evidence type="ECO:0000256" key="1">
    <source>
        <dbReference type="ARBA" id="ARBA00022517"/>
    </source>
</evidence>
<dbReference type="EMBL" id="CP002630">
    <property type="protein sequence ID" value="AEB11879.1"/>
    <property type="molecule type" value="Genomic_DNA"/>
</dbReference>
<keyword evidence="1 2" id="KW-0690">Ribosome biogenesis</keyword>
<dbReference type="PANTHER" id="PTHR33515">
    <property type="entry name" value="RIBOSOME-BINDING FACTOR A, CHLOROPLASTIC-RELATED"/>
    <property type="match status" value="1"/>
</dbReference>
<reference evidence="3 4" key="1">
    <citation type="journal article" date="2012" name="Stand. Genomic Sci.">
        <title>Complete genome sequence of the aerobic, heterotroph Marinithermus hydrothermalis type strain (T1(T)) from a deep-sea hydrothermal vent chimney.</title>
        <authorList>
            <person name="Copeland A."/>
            <person name="Gu W."/>
            <person name="Yasawong M."/>
            <person name="Lapidus A."/>
            <person name="Lucas S."/>
            <person name="Deshpande S."/>
            <person name="Pagani I."/>
            <person name="Tapia R."/>
            <person name="Cheng J.F."/>
            <person name="Goodwin L.A."/>
            <person name="Pitluck S."/>
            <person name="Liolios K."/>
            <person name="Ivanova N."/>
            <person name="Mavromatis K."/>
            <person name="Mikhailova N."/>
            <person name="Pati A."/>
            <person name="Chen A."/>
            <person name="Palaniappan K."/>
            <person name="Land M."/>
            <person name="Pan C."/>
            <person name="Brambilla E.M."/>
            <person name="Rohde M."/>
            <person name="Tindall B.J."/>
            <person name="Sikorski J."/>
            <person name="Goker M."/>
            <person name="Detter J.C."/>
            <person name="Bristow J."/>
            <person name="Eisen J.A."/>
            <person name="Markowitz V."/>
            <person name="Hugenholtz P."/>
            <person name="Kyrpides N.C."/>
            <person name="Klenk H.P."/>
            <person name="Woyke T."/>
        </authorList>
    </citation>
    <scope>NUCLEOTIDE SEQUENCE [LARGE SCALE GENOMIC DNA]</scope>
    <source>
        <strain evidence="4">DSM 14884 / JCM 11576 / T1</strain>
    </source>
</reference>
<keyword evidence="2" id="KW-0963">Cytoplasm</keyword>
<organism evidence="3 4">
    <name type="scientific">Marinithermus hydrothermalis (strain DSM 14884 / JCM 11576 / T1)</name>
    <dbReference type="NCBI Taxonomy" id="869210"/>
    <lineage>
        <taxon>Bacteria</taxon>
        <taxon>Thermotogati</taxon>
        <taxon>Deinococcota</taxon>
        <taxon>Deinococci</taxon>
        <taxon>Thermales</taxon>
        <taxon>Thermaceae</taxon>
        <taxon>Marinithermus</taxon>
    </lineage>
</organism>
<dbReference type="InterPro" id="IPR023799">
    <property type="entry name" value="RbfA_dom_sf"/>
</dbReference>
<proteinExistence type="inferred from homology"/>
<dbReference type="PANTHER" id="PTHR33515:SF1">
    <property type="entry name" value="RIBOSOME-BINDING FACTOR A, CHLOROPLASTIC-RELATED"/>
    <property type="match status" value="1"/>
</dbReference>
<evidence type="ECO:0000313" key="4">
    <source>
        <dbReference type="Proteomes" id="UP000007030"/>
    </source>
</evidence>
<dbReference type="GO" id="GO:0043024">
    <property type="term" value="F:ribosomal small subunit binding"/>
    <property type="evidence" value="ECO:0007669"/>
    <property type="project" value="TreeGrafter"/>
</dbReference>
<dbReference type="Pfam" id="PF02033">
    <property type="entry name" value="RBFA"/>
    <property type="match status" value="1"/>
</dbReference>
<dbReference type="Gene3D" id="3.30.300.20">
    <property type="match status" value="1"/>
</dbReference>
<dbReference type="HOGENOM" id="CLU_089475_6_4_0"/>
<keyword evidence="4" id="KW-1185">Reference proteome</keyword>
<dbReference type="InterPro" id="IPR000238">
    <property type="entry name" value="RbfA"/>
</dbReference>
<accession>F2NP78</accession>
<dbReference type="RefSeq" id="WP_013703926.1">
    <property type="nucleotide sequence ID" value="NC_015387.1"/>
</dbReference>
<dbReference type="NCBIfam" id="TIGR00082">
    <property type="entry name" value="rbfA"/>
    <property type="match status" value="1"/>
</dbReference>
<dbReference type="eggNOG" id="COG0858">
    <property type="taxonomic scope" value="Bacteria"/>
</dbReference>
<dbReference type="InterPro" id="IPR015946">
    <property type="entry name" value="KH_dom-like_a/b"/>
</dbReference>
<dbReference type="GO" id="GO:0005829">
    <property type="term" value="C:cytosol"/>
    <property type="evidence" value="ECO:0007669"/>
    <property type="project" value="TreeGrafter"/>
</dbReference>
<dbReference type="Proteomes" id="UP000007030">
    <property type="component" value="Chromosome"/>
</dbReference>
<evidence type="ECO:0000256" key="2">
    <source>
        <dbReference type="HAMAP-Rule" id="MF_00003"/>
    </source>
</evidence>
<dbReference type="STRING" id="869210.Marky_1138"/>
<evidence type="ECO:0000313" key="3">
    <source>
        <dbReference type="EMBL" id="AEB11879.1"/>
    </source>
</evidence>
<comment type="subunit">
    <text evidence="2">Monomer. Binds 30S ribosomal subunits, but not 50S ribosomal subunits or 70S ribosomes.</text>
</comment>
<dbReference type="KEGG" id="mhd:Marky_1138"/>
<name>F2NP78_MARHT</name>
<protein>
    <recommendedName>
        <fullName evidence="2">Ribosome-binding factor A</fullName>
    </recommendedName>
</protein>
<gene>
    <name evidence="2" type="primary">rbfA</name>
    <name evidence="3" type="ordered locus">Marky_1138</name>
</gene>
<dbReference type="AlphaFoldDB" id="F2NP78"/>
<comment type="subcellular location">
    <subcellularLocation>
        <location evidence="2">Cytoplasm</location>
    </subcellularLocation>
</comment>
<dbReference type="HAMAP" id="MF_00003">
    <property type="entry name" value="RbfA"/>
    <property type="match status" value="1"/>
</dbReference>
<sequence>MNRSLHRLEVQVARALSEIIHEMKDPRLPLVVTVERVCLTPDLSQGRVLVSALERVEETVGILNRAHGFLQEELARELRLRRIPRLRFFADPGEVL</sequence>
<dbReference type="SUPFAM" id="SSF89919">
    <property type="entry name" value="Ribosome-binding factor A, RbfA"/>
    <property type="match status" value="1"/>
</dbReference>
<dbReference type="OrthoDB" id="34422at2"/>
<comment type="function">
    <text evidence="2">One of several proteins that assist in the late maturation steps of the functional core of the 30S ribosomal subunit. Associates with free 30S ribosomal subunits (but not with 30S subunits that are part of 70S ribosomes or polysomes). Required for efficient processing of 16S rRNA. May interact with the 5'-terminal helix region of 16S rRNA.</text>
</comment>
<comment type="similarity">
    <text evidence="2">Belongs to the RbfA family.</text>
</comment>
<dbReference type="GO" id="GO:0030490">
    <property type="term" value="P:maturation of SSU-rRNA"/>
    <property type="evidence" value="ECO:0007669"/>
    <property type="project" value="UniProtKB-UniRule"/>
</dbReference>